<keyword evidence="1" id="KW-0560">Oxidoreductase</keyword>
<dbReference type="EMBL" id="JBBIAA010000001">
    <property type="protein sequence ID" value="MEJ5943729.1"/>
    <property type="molecule type" value="Genomic_DNA"/>
</dbReference>
<evidence type="ECO:0000313" key="3">
    <source>
        <dbReference type="EMBL" id="MEJ5943729.1"/>
    </source>
</evidence>
<gene>
    <name evidence="3" type="ORF">WDZ17_00285</name>
</gene>
<dbReference type="PANTHER" id="PTHR43818:SF11">
    <property type="entry name" value="BCDNA.GH03377"/>
    <property type="match status" value="1"/>
</dbReference>
<dbReference type="InterPro" id="IPR050463">
    <property type="entry name" value="Gfo/Idh/MocA_oxidrdct_glycsds"/>
</dbReference>
<keyword evidence="4" id="KW-1185">Reference proteome</keyword>
<evidence type="ECO:0000259" key="2">
    <source>
        <dbReference type="Pfam" id="PF01408"/>
    </source>
</evidence>
<dbReference type="Proteomes" id="UP001387100">
    <property type="component" value="Unassembled WGS sequence"/>
</dbReference>
<dbReference type="PANTHER" id="PTHR43818">
    <property type="entry name" value="BCDNA.GH03377"/>
    <property type="match status" value="1"/>
</dbReference>
<organism evidence="3 4">
    <name type="scientific">Pseudokineococcus basanitobsidens</name>
    <dbReference type="NCBI Taxonomy" id="1926649"/>
    <lineage>
        <taxon>Bacteria</taxon>
        <taxon>Bacillati</taxon>
        <taxon>Actinomycetota</taxon>
        <taxon>Actinomycetes</taxon>
        <taxon>Kineosporiales</taxon>
        <taxon>Kineosporiaceae</taxon>
        <taxon>Pseudokineococcus</taxon>
    </lineage>
</organism>
<dbReference type="InterPro" id="IPR036291">
    <property type="entry name" value="NAD(P)-bd_dom_sf"/>
</dbReference>
<evidence type="ECO:0000313" key="4">
    <source>
        <dbReference type="Proteomes" id="UP001387100"/>
    </source>
</evidence>
<dbReference type="SUPFAM" id="SSF51735">
    <property type="entry name" value="NAD(P)-binding Rossmann-fold domains"/>
    <property type="match status" value="1"/>
</dbReference>
<dbReference type="Gene3D" id="3.40.50.720">
    <property type="entry name" value="NAD(P)-binding Rossmann-like Domain"/>
    <property type="match status" value="1"/>
</dbReference>
<evidence type="ECO:0000256" key="1">
    <source>
        <dbReference type="ARBA" id="ARBA00023002"/>
    </source>
</evidence>
<dbReference type="Gene3D" id="3.30.360.10">
    <property type="entry name" value="Dihydrodipicolinate Reductase, domain 2"/>
    <property type="match status" value="1"/>
</dbReference>
<accession>A0ABU8RFH0</accession>
<dbReference type="InterPro" id="IPR000683">
    <property type="entry name" value="Gfo/Idh/MocA-like_OxRdtase_N"/>
</dbReference>
<name>A0ABU8RFH0_9ACTN</name>
<dbReference type="RefSeq" id="WP_339573121.1">
    <property type="nucleotide sequence ID" value="NZ_JBBIAA010000001.1"/>
</dbReference>
<sequence>MTPPETPPATPPVTPVGRPTTFAVVGSGWRSRFSLRLARMAPERLRATGVVTRTAERGAEVTREWGVATHRTTGDLLRHDRPDVVVASVPWPQMPGAVRELVDAGVPVLAETPPAPDLDGLRSLWADVGAGGRVQVAEQYPLMPGHAARLSLLREGVVGEVTSAQVCSTHLYHAVALARAFLDVGTADVVVSARSFTAPLVDPLSPAGWDPSATPQPQTTTLATLDFGGRHALYDFTDNQWWNPLRARRVVVRGSAGEVVDDAVTRLADPLSPVTSHLSYRRRGTDLDLEGVDLDTVAFDGRVVYRNAWAGTRMSDDDLAVAQVLADAGAWARDEGPPPYPLAQACQDHAIGLAIGESARTGTDVRVAGEPWA</sequence>
<proteinExistence type="predicted"/>
<feature type="domain" description="Gfo/Idh/MocA-like oxidoreductase N-terminal" evidence="2">
    <location>
        <begin position="22"/>
        <end position="126"/>
    </location>
</feature>
<protein>
    <submittedName>
        <fullName evidence="3">Gfo/Idh/MocA family oxidoreductase</fullName>
    </submittedName>
</protein>
<comment type="caution">
    <text evidence="3">The sequence shown here is derived from an EMBL/GenBank/DDBJ whole genome shotgun (WGS) entry which is preliminary data.</text>
</comment>
<dbReference type="Pfam" id="PF01408">
    <property type="entry name" value="GFO_IDH_MocA"/>
    <property type="match status" value="1"/>
</dbReference>
<reference evidence="3 4" key="1">
    <citation type="journal article" date="2017" name="Int. J. Syst. Evol. Microbiol.">
        <title>Pseudokineococcus basanitobsidens sp. nov., isolated from volcanic rock.</title>
        <authorList>
            <person name="Lee D.W."/>
            <person name="Park M.Y."/>
            <person name="Kim J.J."/>
            <person name="Kim B.S."/>
        </authorList>
    </citation>
    <scope>NUCLEOTIDE SEQUENCE [LARGE SCALE GENOMIC DNA]</scope>
    <source>
        <strain evidence="3 4">DSM 103726</strain>
    </source>
</reference>